<protein>
    <submittedName>
        <fullName evidence="1">Uncharacterized protein</fullName>
    </submittedName>
</protein>
<reference evidence="1" key="2">
    <citation type="journal article" date="2015" name="Data Brief">
        <title>Shoot transcriptome of the giant reed, Arundo donax.</title>
        <authorList>
            <person name="Barrero R.A."/>
            <person name="Guerrero F.D."/>
            <person name="Moolhuijzen P."/>
            <person name="Goolsby J.A."/>
            <person name="Tidwell J."/>
            <person name="Bellgard S.E."/>
            <person name="Bellgard M.I."/>
        </authorList>
    </citation>
    <scope>NUCLEOTIDE SEQUENCE</scope>
    <source>
        <tissue evidence="1">Shoot tissue taken approximately 20 cm above the soil surface</tissue>
    </source>
</reference>
<accession>A0A0A9DBM0</accession>
<evidence type="ECO:0000313" key="1">
    <source>
        <dbReference type="EMBL" id="JAD81112.1"/>
    </source>
</evidence>
<reference evidence="1" key="1">
    <citation type="submission" date="2014-09" db="EMBL/GenBank/DDBJ databases">
        <authorList>
            <person name="Magalhaes I.L.F."/>
            <person name="Oliveira U."/>
            <person name="Santos F.R."/>
            <person name="Vidigal T.H.D.A."/>
            <person name="Brescovit A.D."/>
            <person name="Santos A.J."/>
        </authorList>
    </citation>
    <scope>NUCLEOTIDE SEQUENCE</scope>
    <source>
        <tissue evidence="1">Shoot tissue taken approximately 20 cm above the soil surface</tissue>
    </source>
</reference>
<organism evidence="1">
    <name type="scientific">Arundo donax</name>
    <name type="common">Giant reed</name>
    <name type="synonym">Donax arundinaceus</name>
    <dbReference type="NCBI Taxonomy" id="35708"/>
    <lineage>
        <taxon>Eukaryota</taxon>
        <taxon>Viridiplantae</taxon>
        <taxon>Streptophyta</taxon>
        <taxon>Embryophyta</taxon>
        <taxon>Tracheophyta</taxon>
        <taxon>Spermatophyta</taxon>
        <taxon>Magnoliopsida</taxon>
        <taxon>Liliopsida</taxon>
        <taxon>Poales</taxon>
        <taxon>Poaceae</taxon>
        <taxon>PACMAD clade</taxon>
        <taxon>Arundinoideae</taxon>
        <taxon>Arundineae</taxon>
        <taxon>Arundo</taxon>
    </lineage>
</organism>
<dbReference type="EMBL" id="GBRH01216783">
    <property type="protein sequence ID" value="JAD81112.1"/>
    <property type="molecule type" value="Transcribed_RNA"/>
</dbReference>
<dbReference type="AlphaFoldDB" id="A0A0A9DBM0"/>
<name>A0A0A9DBM0_ARUDO</name>
<proteinExistence type="predicted"/>
<sequence>MPDAALPEALEAGSLALLSVHSSSASSSLELSDIKKSSSLRSKVSSSLAVSSKSFPFAAASMRLSLICLRHLFLFSTISRLFPPTNNETYFSFFGKNLTYSRSSHNFDSLLLTSSAFERCCFSRRLIILSIFRLSCSLNIKRKW</sequence>